<dbReference type="PROSITE" id="PS50208">
    <property type="entry name" value="CASPASE_P20"/>
    <property type="match status" value="1"/>
</dbReference>
<gene>
    <name evidence="3" type="ORF">ETSY2_37100</name>
</gene>
<dbReference type="GO" id="GO:0004197">
    <property type="term" value="F:cysteine-type endopeptidase activity"/>
    <property type="evidence" value="ECO:0007669"/>
    <property type="project" value="InterPro"/>
</dbReference>
<dbReference type="Pfam" id="PF00656">
    <property type="entry name" value="Peptidase_C14"/>
    <property type="match status" value="1"/>
</dbReference>
<dbReference type="InterPro" id="IPR011600">
    <property type="entry name" value="Pept_C14_caspase"/>
</dbReference>
<sequence>MIVKRLLGHLLRLSFGLILWLPVDGFSELQRASEPLRTDVRITDQSGRVVGLYTASYALIIGAIDYRAGWRPLPGVSADIAAVEAALTAHGFDVRVVRNPTGEALRRAFADFILHHGHETHARLLIYFAGHGYTLRMSYGDRMGYIVPVDAPDPDQDAVGFQSTAMDMQQIEVYAKRIQAKHVLFMFDSCFSGSIFDTVRSRRAPIHISVKTSQPVRQFITSGDADEEVPDKSIFRAEFITALNGAGDADQDGYMTGTELGEYLYKQVVNYSRRTQTPQHGKIRNRHLDKGDFVFQMSQPSLAGLTPSPITPTDDTAAEQPYWNAVVAGGYHPEDLRTFLRTYPDSAFAPEAQLRLRQQQRQAAMRAPSPASPDVLKDDT</sequence>
<dbReference type="InterPro" id="IPR001309">
    <property type="entry name" value="Pept_C14_p20"/>
</dbReference>
<dbReference type="PANTHER" id="PTHR22576">
    <property type="entry name" value="MUCOSA ASSOCIATED LYMPHOID TISSUE LYMPHOMA TRANSLOCATION PROTEIN 1/PARACASPASE"/>
    <property type="match status" value="1"/>
</dbReference>
<name>W4LUG5_9BACT</name>
<feature type="region of interest" description="Disordered" evidence="1">
    <location>
        <begin position="356"/>
        <end position="380"/>
    </location>
</feature>
<comment type="caution">
    <text evidence="3">The sequence shown here is derived from an EMBL/GenBank/DDBJ whole genome shotgun (WGS) entry which is preliminary data.</text>
</comment>
<dbReference type="Proteomes" id="UP000019140">
    <property type="component" value="Unassembled WGS sequence"/>
</dbReference>
<dbReference type="AlphaFoldDB" id="W4LUG5"/>
<dbReference type="InterPro" id="IPR052039">
    <property type="entry name" value="Caspase-related_regulators"/>
</dbReference>
<accession>W4LUG5</accession>
<dbReference type="PANTHER" id="PTHR22576:SF37">
    <property type="entry name" value="MUCOSA-ASSOCIATED LYMPHOID TISSUE LYMPHOMA TRANSLOCATION PROTEIN 1"/>
    <property type="match status" value="1"/>
</dbReference>
<evidence type="ECO:0000259" key="2">
    <source>
        <dbReference type="PROSITE" id="PS50208"/>
    </source>
</evidence>
<feature type="domain" description="Caspase family p20" evidence="2">
    <location>
        <begin position="54"/>
        <end position="132"/>
    </location>
</feature>
<feature type="non-terminal residue" evidence="3">
    <location>
        <position position="380"/>
    </location>
</feature>
<reference evidence="3 4" key="1">
    <citation type="journal article" date="2014" name="Nature">
        <title>An environmental bacterial taxon with a large and distinct metabolic repertoire.</title>
        <authorList>
            <person name="Wilson M.C."/>
            <person name="Mori T."/>
            <person name="Ruckert C."/>
            <person name="Uria A.R."/>
            <person name="Helf M.J."/>
            <person name="Takada K."/>
            <person name="Gernert C."/>
            <person name="Steffens U.A."/>
            <person name="Heycke N."/>
            <person name="Schmitt S."/>
            <person name="Rinke C."/>
            <person name="Helfrich E.J."/>
            <person name="Brachmann A.O."/>
            <person name="Gurgui C."/>
            <person name="Wakimoto T."/>
            <person name="Kracht M."/>
            <person name="Crusemann M."/>
            <person name="Hentschel U."/>
            <person name="Abe I."/>
            <person name="Matsunaga S."/>
            <person name="Kalinowski J."/>
            <person name="Takeyama H."/>
            <person name="Piel J."/>
        </authorList>
    </citation>
    <scope>NUCLEOTIDE SEQUENCE [LARGE SCALE GENOMIC DNA]</scope>
    <source>
        <strain evidence="4">TSY2</strain>
    </source>
</reference>
<evidence type="ECO:0000256" key="1">
    <source>
        <dbReference type="SAM" id="MobiDB-lite"/>
    </source>
</evidence>
<dbReference type="HOGENOM" id="CLU_730581_0_0_7"/>
<dbReference type="InterPro" id="IPR018247">
    <property type="entry name" value="EF_Hand_1_Ca_BS"/>
</dbReference>
<evidence type="ECO:0000313" key="3">
    <source>
        <dbReference type="EMBL" id="ETX01515.1"/>
    </source>
</evidence>
<feature type="compositionally biased region" description="Low complexity" evidence="1">
    <location>
        <begin position="356"/>
        <end position="373"/>
    </location>
</feature>
<proteinExistence type="predicted"/>
<evidence type="ECO:0000313" key="4">
    <source>
        <dbReference type="Proteomes" id="UP000019140"/>
    </source>
</evidence>
<dbReference type="GO" id="GO:0006508">
    <property type="term" value="P:proteolysis"/>
    <property type="evidence" value="ECO:0007669"/>
    <property type="project" value="InterPro"/>
</dbReference>
<dbReference type="EMBL" id="AZHX01001613">
    <property type="protein sequence ID" value="ETX01515.1"/>
    <property type="molecule type" value="Genomic_DNA"/>
</dbReference>
<dbReference type="Gene3D" id="3.40.50.1460">
    <property type="match status" value="1"/>
</dbReference>
<protein>
    <recommendedName>
        <fullName evidence="2">Caspase family p20 domain-containing protein</fullName>
    </recommendedName>
</protein>
<keyword evidence="4" id="KW-1185">Reference proteome</keyword>
<organism evidence="3 4">
    <name type="scientific">Candidatus Entotheonella gemina</name>
    <dbReference type="NCBI Taxonomy" id="1429439"/>
    <lineage>
        <taxon>Bacteria</taxon>
        <taxon>Pseudomonadati</taxon>
        <taxon>Nitrospinota/Tectimicrobiota group</taxon>
        <taxon>Candidatus Tectimicrobiota</taxon>
        <taxon>Candidatus Entotheonellia</taxon>
        <taxon>Candidatus Entotheonellales</taxon>
        <taxon>Candidatus Entotheonellaceae</taxon>
        <taxon>Candidatus Entotheonella</taxon>
    </lineage>
</organism>
<dbReference type="SUPFAM" id="SSF52129">
    <property type="entry name" value="Caspase-like"/>
    <property type="match status" value="1"/>
</dbReference>
<dbReference type="PROSITE" id="PS00018">
    <property type="entry name" value="EF_HAND_1"/>
    <property type="match status" value="1"/>
</dbReference>
<dbReference type="InterPro" id="IPR029030">
    <property type="entry name" value="Caspase-like_dom_sf"/>
</dbReference>